<proteinExistence type="predicted"/>
<keyword evidence="3" id="KW-1185">Reference proteome</keyword>
<dbReference type="AlphaFoldDB" id="A0A2X0WG87"/>
<accession>A0A2X0WG87</accession>
<sequence length="246" mass="27031">MDMMLISLAFVVGFILGGLIAFVAMTKFSAKHKLIDEMTKIKRANANKDRMIVEFFENAQEQFSLLNKVYINYAKFMQNNAERFIPQETEFLDDDNEQDLAALKVKKKSSDKTKAFVPETETKESFIPDVQAELDKDSADTATQTASVKVQSTAGDTGTQEINDNVETKSAETESKTDVATDTKGVDSGINNIIDDVNVARVAEMAASSKSLDIPSQGKDSSSETEGDSSSTAEDKEIEVKEQPKI</sequence>
<evidence type="ECO:0008006" key="4">
    <source>
        <dbReference type="Google" id="ProtNLM"/>
    </source>
</evidence>
<feature type="compositionally biased region" description="Polar residues" evidence="1">
    <location>
        <begin position="140"/>
        <end position="165"/>
    </location>
</feature>
<feature type="region of interest" description="Disordered" evidence="1">
    <location>
        <begin position="137"/>
        <end position="190"/>
    </location>
</feature>
<dbReference type="EMBL" id="UAPV01000001">
    <property type="protein sequence ID" value="SPT69387.1"/>
    <property type="molecule type" value="Genomic_DNA"/>
</dbReference>
<feature type="compositionally biased region" description="Basic and acidic residues" evidence="1">
    <location>
        <begin position="233"/>
        <end position="246"/>
    </location>
</feature>
<protein>
    <recommendedName>
        <fullName evidence="4">DUF1043 family protein</fullName>
    </recommendedName>
</protein>
<dbReference type="RefSeq" id="WP_113743563.1">
    <property type="nucleotide sequence ID" value="NZ_UAPV01000001.1"/>
</dbReference>
<dbReference type="Proteomes" id="UP000250086">
    <property type="component" value="Unassembled WGS sequence"/>
</dbReference>
<reference evidence="2 3" key="1">
    <citation type="submission" date="2018-06" db="EMBL/GenBank/DDBJ databases">
        <authorList>
            <consortium name="Pathogen Informatics"/>
            <person name="Doyle S."/>
        </authorList>
    </citation>
    <scope>NUCLEOTIDE SEQUENCE [LARGE SCALE GENOMIC DNA]</scope>
    <source>
        <strain evidence="2 3">NCTC13093</strain>
    </source>
</reference>
<feature type="compositionally biased region" description="Basic and acidic residues" evidence="1">
    <location>
        <begin position="166"/>
        <end position="185"/>
    </location>
</feature>
<gene>
    <name evidence="2" type="ORF">NCTC13093_00757</name>
</gene>
<feature type="region of interest" description="Disordered" evidence="1">
    <location>
        <begin position="205"/>
        <end position="246"/>
    </location>
</feature>
<organism evidence="2 3">
    <name type="scientific">Anaerobiospirillum thomasii</name>
    <dbReference type="NCBI Taxonomy" id="179995"/>
    <lineage>
        <taxon>Bacteria</taxon>
        <taxon>Pseudomonadati</taxon>
        <taxon>Pseudomonadota</taxon>
        <taxon>Gammaproteobacteria</taxon>
        <taxon>Aeromonadales</taxon>
        <taxon>Succinivibrionaceae</taxon>
        <taxon>Anaerobiospirillum</taxon>
    </lineage>
</organism>
<evidence type="ECO:0000313" key="2">
    <source>
        <dbReference type="EMBL" id="SPT69387.1"/>
    </source>
</evidence>
<evidence type="ECO:0000256" key="1">
    <source>
        <dbReference type="SAM" id="MobiDB-lite"/>
    </source>
</evidence>
<evidence type="ECO:0000313" key="3">
    <source>
        <dbReference type="Proteomes" id="UP000250086"/>
    </source>
</evidence>
<name>A0A2X0WG87_9GAMM</name>